<dbReference type="GO" id="GO:0016757">
    <property type="term" value="F:glycosyltransferase activity"/>
    <property type="evidence" value="ECO:0007669"/>
    <property type="project" value="UniProtKB-KW"/>
</dbReference>
<dbReference type="SUPFAM" id="SSF51690">
    <property type="entry name" value="Nicotinate/Quinolinate PRTase C-terminal domain-like"/>
    <property type="match status" value="1"/>
</dbReference>
<organism evidence="11 12">
    <name type="scientific">Promicromonospora umidemergens</name>
    <dbReference type="NCBI Taxonomy" id="629679"/>
    <lineage>
        <taxon>Bacteria</taxon>
        <taxon>Bacillati</taxon>
        <taxon>Actinomycetota</taxon>
        <taxon>Actinomycetes</taxon>
        <taxon>Micrococcales</taxon>
        <taxon>Promicromonosporaceae</taxon>
        <taxon>Promicromonospora</taxon>
    </lineage>
</organism>
<dbReference type="InterPro" id="IPR036068">
    <property type="entry name" value="Nicotinate_pribotase-like_C"/>
</dbReference>
<dbReference type="InterPro" id="IPR007229">
    <property type="entry name" value="Nic_PRibTrfase-Fam"/>
</dbReference>
<dbReference type="EC" id="6.3.4.21" evidence="3 9"/>
<dbReference type="NCBIfam" id="NF009131">
    <property type="entry name" value="PRK12484.1"/>
    <property type="match status" value="1"/>
</dbReference>
<keyword evidence="11" id="KW-0328">Glycosyltransferase</keyword>
<comment type="function">
    <text evidence="9">Catalyzes the first step in the biosynthesis of NAD from nicotinic acid, the ATP-dependent synthesis of beta-nicotinate D-ribonucleotide from nicotinate and 5-phospho-D-ribose 1-phosphate.</text>
</comment>
<dbReference type="InterPro" id="IPR013785">
    <property type="entry name" value="Aldolase_TIM"/>
</dbReference>
<evidence type="ECO:0000256" key="3">
    <source>
        <dbReference type="ARBA" id="ARBA00013236"/>
    </source>
</evidence>
<keyword evidence="4" id="KW-0597">Phosphoprotein</keyword>
<dbReference type="SUPFAM" id="SSF54675">
    <property type="entry name" value="Nicotinate/Quinolinate PRTase N-terminal domain-like"/>
    <property type="match status" value="1"/>
</dbReference>
<sequence>MAALAYRECMTDELRGIGASLTDSWPAFDNGVEEPQPLPAAPLPAVRPSVALLTDRYELTMLQAALADGTAHRHCVFEVFTRRLPPGRRYGVLAGTGRVLEALPHFVFEDAELAYLEQNGIVDRRTLDYLASYRFTGTIQGYAEGEVFFPGSPVLQVEGTFAEAVLLETLILSILNYDSAVASAASRMTSAAGGRPVLEMGSRRASEQAAVAAARAAVIGGFAGTSNLEAGMRYGLDTIGTAAHSFTLLHDTERDAFASQVASMGSGATLLVDTYDVKHGVATAVEVAGTGLGAVRLDSGDLGGLAQEVRRQLDDLGARETKIVVTSDLDEYAIASLAAAPVDVYGVGTSVVTGSGAPTCGMVYKLVARADSSGVLQPVAKASANKASVGGRKAAARRYGRDGHAVEELMVTGPDAAVAEWTPQSDDLRPLLAPMVVDGAVDSRWVGPYGVANAAINHGMVRAELPRGARRLSDGDPAIPTVDLRLDDLLD</sequence>
<dbReference type="NCBIfam" id="TIGR01513">
    <property type="entry name" value="NAPRTase_put"/>
    <property type="match status" value="1"/>
</dbReference>
<keyword evidence="5 9" id="KW-0436">Ligase</keyword>
<comment type="similarity">
    <text evidence="2 9">Belongs to the NAPRTase family.</text>
</comment>
<dbReference type="EMBL" id="BAABHM010000006">
    <property type="protein sequence ID" value="GAA4692686.1"/>
    <property type="molecule type" value="Genomic_DNA"/>
</dbReference>
<evidence type="ECO:0000256" key="5">
    <source>
        <dbReference type="ARBA" id="ARBA00022598"/>
    </source>
</evidence>
<dbReference type="InterPro" id="IPR006405">
    <property type="entry name" value="Nic_PRibTrfase_pncB"/>
</dbReference>
<keyword evidence="7 9" id="KW-0808">Transferase</keyword>
<comment type="PTM">
    <text evidence="9">Transiently phosphorylated on a His residue during the reaction cycle. Phosphorylation strongly increases the affinity for substrates and increases the rate of nicotinate D-ribonucleotide production. Dephosphorylation regenerates the low-affinity form of the enzyme, leading to product release.</text>
</comment>
<accession>A0ABP8WNU2</accession>
<reference evidence="12" key="1">
    <citation type="journal article" date="2019" name="Int. J. Syst. Evol. Microbiol.">
        <title>The Global Catalogue of Microorganisms (GCM) 10K type strain sequencing project: providing services to taxonomists for standard genome sequencing and annotation.</title>
        <authorList>
            <consortium name="The Broad Institute Genomics Platform"/>
            <consortium name="The Broad Institute Genome Sequencing Center for Infectious Disease"/>
            <person name="Wu L."/>
            <person name="Ma J."/>
        </authorList>
    </citation>
    <scope>NUCLEOTIDE SEQUENCE [LARGE SCALE GENOMIC DNA]</scope>
    <source>
        <strain evidence="12">JCM 17975</strain>
    </source>
</reference>
<feature type="domain" description="Nicotinate phosphoribosyltransferase N-terminal" evidence="10">
    <location>
        <begin position="52"/>
        <end position="176"/>
    </location>
</feature>
<dbReference type="PANTHER" id="PTHR11098">
    <property type="entry name" value="NICOTINATE PHOSPHORIBOSYLTRANSFERASE"/>
    <property type="match status" value="1"/>
</dbReference>
<evidence type="ECO:0000313" key="12">
    <source>
        <dbReference type="Proteomes" id="UP001500843"/>
    </source>
</evidence>
<evidence type="ECO:0000259" key="10">
    <source>
        <dbReference type="Pfam" id="PF17767"/>
    </source>
</evidence>
<evidence type="ECO:0000256" key="8">
    <source>
        <dbReference type="ARBA" id="ARBA00048668"/>
    </source>
</evidence>
<evidence type="ECO:0000313" key="11">
    <source>
        <dbReference type="EMBL" id="GAA4692686.1"/>
    </source>
</evidence>
<evidence type="ECO:0000256" key="4">
    <source>
        <dbReference type="ARBA" id="ARBA00022553"/>
    </source>
</evidence>
<comment type="caution">
    <text evidence="11">The sequence shown here is derived from an EMBL/GenBank/DDBJ whole genome shotgun (WGS) entry which is preliminary data.</text>
</comment>
<dbReference type="Gene3D" id="3.20.20.70">
    <property type="entry name" value="Aldolase class I"/>
    <property type="match status" value="1"/>
</dbReference>
<dbReference type="Gene3D" id="3.20.140.10">
    <property type="entry name" value="nicotinate phosphoribosyltransferase"/>
    <property type="match status" value="1"/>
</dbReference>
<name>A0ABP8WNU2_9MICO</name>
<comment type="catalytic activity">
    <reaction evidence="8 9">
        <text>5-phospho-alpha-D-ribose 1-diphosphate + nicotinate + ATP + H2O = nicotinate beta-D-ribonucleotide + ADP + phosphate + diphosphate</text>
        <dbReference type="Rhea" id="RHEA:36163"/>
        <dbReference type="ChEBI" id="CHEBI:15377"/>
        <dbReference type="ChEBI" id="CHEBI:30616"/>
        <dbReference type="ChEBI" id="CHEBI:32544"/>
        <dbReference type="ChEBI" id="CHEBI:33019"/>
        <dbReference type="ChEBI" id="CHEBI:43474"/>
        <dbReference type="ChEBI" id="CHEBI:57502"/>
        <dbReference type="ChEBI" id="CHEBI:58017"/>
        <dbReference type="ChEBI" id="CHEBI:456216"/>
        <dbReference type="EC" id="6.3.4.21"/>
    </reaction>
</comment>
<evidence type="ECO:0000256" key="1">
    <source>
        <dbReference type="ARBA" id="ARBA00004952"/>
    </source>
</evidence>
<dbReference type="InterPro" id="IPR040727">
    <property type="entry name" value="NAPRTase_N"/>
</dbReference>
<evidence type="ECO:0000256" key="2">
    <source>
        <dbReference type="ARBA" id="ARBA00010897"/>
    </source>
</evidence>
<keyword evidence="6 9" id="KW-0662">Pyridine nucleotide biosynthesis</keyword>
<dbReference type="PANTHER" id="PTHR11098:SF8">
    <property type="entry name" value="NICOTINATE PHOSPHORIBOSYLTRANSFERASE PNCB1"/>
    <property type="match status" value="1"/>
</dbReference>
<keyword evidence="12" id="KW-1185">Reference proteome</keyword>
<gene>
    <name evidence="11" type="ORF">GCM10023198_09890</name>
</gene>
<evidence type="ECO:0000256" key="6">
    <source>
        <dbReference type="ARBA" id="ARBA00022642"/>
    </source>
</evidence>
<comment type="pathway">
    <text evidence="1 9">Cofactor biosynthesis; NAD(+) biosynthesis; nicotinate D-ribonucleotide from nicotinate: step 1/1.</text>
</comment>
<proteinExistence type="inferred from homology"/>
<evidence type="ECO:0000256" key="7">
    <source>
        <dbReference type="ARBA" id="ARBA00022679"/>
    </source>
</evidence>
<dbReference type="Proteomes" id="UP001500843">
    <property type="component" value="Unassembled WGS sequence"/>
</dbReference>
<protein>
    <recommendedName>
        <fullName evidence="3 9">Nicotinate phosphoribosyltransferase</fullName>
        <ecNumber evidence="3 9">6.3.4.21</ecNumber>
    </recommendedName>
</protein>
<dbReference type="CDD" id="cd01570">
    <property type="entry name" value="NAPRTase_A"/>
    <property type="match status" value="1"/>
</dbReference>
<evidence type="ECO:0000256" key="9">
    <source>
        <dbReference type="RuleBase" id="RU365100"/>
    </source>
</evidence>
<dbReference type="NCBIfam" id="NF006698">
    <property type="entry name" value="PRK09243.1-5"/>
    <property type="match status" value="1"/>
</dbReference>
<dbReference type="Pfam" id="PF17767">
    <property type="entry name" value="NAPRTase_N"/>
    <property type="match status" value="1"/>
</dbReference>